<dbReference type="InterPro" id="IPR036909">
    <property type="entry name" value="Cyt_c-like_dom_sf"/>
</dbReference>
<dbReference type="InterPro" id="IPR002372">
    <property type="entry name" value="PQQ_rpt_dom"/>
</dbReference>
<dbReference type="SUPFAM" id="SSF46626">
    <property type="entry name" value="Cytochrome c"/>
    <property type="match status" value="1"/>
</dbReference>
<sequence>MLPTRPMLAAAAAAVAIFAAACSPGGSGAADKGLLGAPERAGDWPRSGRDMGDSYFSPLDGINAGNVTKLGFAWEFRDFLVRGRTHYGMESTPVMVDGTLYFSGPWGEVYALDARTGAKRWTHDTEADGSFARNACCGVVNKGVAVADGRVFVAAMDGKLFALDAATGKPLWKTDTLADKRWNYSSTGAPQIAGDVVMIGNAGADMGARGYVSAYDVKTGKLAWRFWAVPGDPAAGPDETPEVTLARKTWPKDTRWELGLGGNAWNGLAYDPATNTAYLGLGNGGPHPAWLRSRSGEVMDNLFLSSIVAVDADTGRMKWYYQTTPGDSWDYTATSPMVLADMEIGGRTRQVLMQAPKNGVFYVLDRVTGELLRADPYTRINWTTGVDMKTGRPRPNPEADYRSQPQLIWPSGAGGHSWQPMAYSPRTGLVYIPVYEAGMEDQAHGPAQFIPGNINQATFGRFPPFSAESLKGRAQSKFEGRLKAWDPRTGRIAWESAPLTFLNGGTMVSGDLVFQGTASGHLDAYDAATGKQLLHLPIGTVIMGAPMTYALDGVQYVAVLAGAGGPQGGFFGPGVIAAERENYQRLIVLKLGGKDVPLPPKRAPLELAPLPEPIAAGAAAMQRGEALFLDRCSRCHFPGGAFAVYPNLWNMPPSVIENFEQIVGKGALAFAGMASFADQLSPADIAAIKAYIINDTIARRSGKETKAPAPSRQTH</sequence>
<dbReference type="EC" id="1.1.2.-" evidence="15"/>
<dbReference type="InterPro" id="IPR009056">
    <property type="entry name" value="Cyt_c-like_dom"/>
</dbReference>
<feature type="domain" description="Cytochrome c" evidence="14">
    <location>
        <begin position="619"/>
        <end position="696"/>
    </location>
</feature>
<keyword evidence="5 12" id="KW-0479">Metal-binding</keyword>
<keyword evidence="7" id="KW-0106">Calcium</keyword>
<proteinExistence type="inferred from homology"/>
<comment type="cofactor">
    <cofactor evidence="2">
        <name>pyrroloquinoline quinone</name>
        <dbReference type="ChEBI" id="CHEBI:58442"/>
    </cofactor>
</comment>
<dbReference type="RefSeq" id="WP_264946505.1">
    <property type="nucleotide sequence ID" value="NZ_JAPDRA010000015.1"/>
</dbReference>
<dbReference type="PANTHER" id="PTHR32303">
    <property type="entry name" value="QUINOPROTEIN ALCOHOL DEHYDROGENASE (CYTOCHROME C)"/>
    <property type="match status" value="1"/>
</dbReference>
<organism evidence="15 16">
    <name type="scientific">Sphingomonas canadensis</name>
    <dbReference type="NCBI Taxonomy" id="1219257"/>
    <lineage>
        <taxon>Bacteria</taxon>
        <taxon>Pseudomonadati</taxon>
        <taxon>Pseudomonadota</taxon>
        <taxon>Alphaproteobacteria</taxon>
        <taxon>Sphingomonadales</taxon>
        <taxon>Sphingomonadaceae</taxon>
        <taxon>Sphingomonas</taxon>
    </lineage>
</organism>
<dbReference type="PROSITE" id="PS51257">
    <property type="entry name" value="PROKAR_LIPOPROTEIN"/>
    <property type="match status" value="1"/>
</dbReference>
<evidence type="ECO:0000256" key="1">
    <source>
        <dbReference type="ARBA" id="ARBA00001913"/>
    </source>
</evidence>
<dbReference type="Pfam" id="PF13442">
    <property type="entry name" value="Cytochrome_CBB3"/>
    <property type="match status" value="1"/>
</dbReference>
<evidence type="ECO:0000256" key="9">
    <source>
        <dbReference type="ARBA" id="ARBA00023002"/>
    </source>
</evidence>
<evidence type="ECO:0000256" key="12">
    <source>
        <dbReference type="PROSITE-ProRule" id="PRU00433"/>
    </source>
</evidence>
<dbReference type="GO" id="GO:0016491">
    <property type="term" value="F:oxidoreductase activity"/>
    <property type="evidence" value="ECO:0007669"/>
    <property type="project" value="UniProtKB-KW"/>
</dbReference>
<dbReference type="Pfam" id="PF01011">
    <property type="entry name" value="PQQ"/>
    <property type="match status" value="1"/>
</dbReference>
<evidence type="ECO:0000256" key="6">
    <source>
        <dbReference type="ARBA" id="ARBA00022729"/>
    </source>
</evidence>
<evidence type="ECO:0000256" key="3">
    <source>
        <dbReference type="ARBA" id="ARBA00008156"/>
    </source>
</evidence>
<comment type="similarity">
    <text evidence="3">Belongs to the bacterial PQQ dehydrogenase family.</text>
</comment>
<dbReference type="InterPro" id="IPR011047">
    <property type="entry name" value="Quinoprotein_ADH-like_sf"/>
</dbReference>
<keyword evidence="8" id="KW-0634">PQQ</keyword>
<keyword evidence="11" id="KW-1015">Disulfide bond</keyword>
<reference evidence="16" key="1">
    <citation type="journal article" date="2019" name="Int. J. Syst. Evol. Microbiol.">
        <title>The Global Catalogue of Microorganisms (GCM) 10K type strain sequencing project: providing services to taxonomists for standard genome sequencing and annotation.</title>
        <authorList>
            <consortium name="The Broad Institute Genomics Platform"/>
            <consortium name="The Broad Institute Genome Sequencing Center for Infectious Disease"/>
            <person name="Wu L."/>
            <person name="Ma J."/>
        </authorList>
    </citation>
    <scope>NUCLEOTIDE SEQUENCE [LARGE SCALE GENOMIC DNA]</scope>
    <source>
        <strain evidence="16">CCUG 62982</strain>
    </source>
</reference>
<dbReference type="EMBL" id="JBHTJG010000015">
    <property type="protein sequence ID" value="MFD0948594.1"/>
    <property type="molecule type" value="Genomic_DNA"/>
</dbReference>
<keyword evidence="9 15" id="KW-0560">Oxidoreductase</keyword>
<feature type="chain" id="PRO_5046597117" evidence="13">
    <location>
        <begin position="30"/>
        <end position="715"/>
    </location>
</feature>
<dbReference type="Pfam" id="PF13360">
    <property type="entry name" value="PQQ_2"/>
    <property type="match status" value="1"/>
</dbReference>
<evidence type="ECO:0000256" key="2">
    <source>
        <dbReference type="ARBA" id="ARBA00001931"/>
    </source>
</evidence>
<dbReference type="InterPro" id="IPR018391">
    <property type="entry name" value="PQQ_b-propeller_rpt"/>
</dbReference>
<evidence type="ECO:0000259" key="14">
    <source>
        <dbReference type="PROSITE" id="PS51007"/>
    </source>
</evidence>
<feature type="signal peptide" evidence="13">
    <location>
        <begin position="1"/>
        <end position="29"/>
    </location>
</feature>
<evidence type="ECO:0000256" key="4">
    <source>
        <dbReference type="ARBA" id="ARBA00022617"/>
    </source>
</evidence>
<keyword evidence="10 12" id="KW-0408">Iron</keyword>
<accession>A0ABW3HH01</accession>
<dbReference type="SMART" id="SM00564">
    <property type="entry name" value="PQQ"/>
    <property type="match status" value="6"/>
</dbReference>
<dbReference type="SUPFAM" id="SSF50998">
    <property type="entry name" value="Quinoprotein alcohol dehydrogenase-like"/>
    <property type="match status" value="1"/>
</dbReference>
<keyword evidence="16" id="KW-1185">Reference proteome</keyword>
<dbReference type="Gene3D" id="2.140.10.10">
    <property type="entry name" value="Quinoprotein alcohol dehydrogenase-like superfamily"/>
    <property type="match status" value="1"/>
</dbReference>
<keyword evidence="4 12" id="KW-0349">Heme</keyword>
<evidence type="ECO:0000256" key="13">
    <source>
        <dbReference type="SAM" id="SignalP"/>
    </source>
</evidence>
<evidence type="ECO:0000313" key="16">
    <source>
        <dbReference type="Proteomes" id="UP001596977"/>
    </source>
</evidence>
<comment type="caution">
    <text evidence="15">The sequence shown here is derived from an EMBL/GenBank/DDBJ whole genome shotgun (WGS) entry which is preliminary data.</text>
</comment>
<dbReference type="InterPro" id="IPR017512">
    <property type="entry name" value="PQQ_MeOH/EtOH_DH"/>
</dbReference>
<evidence type="ECO:0000256" key="8">
    <source>
        <dbReference type="ARBA" id="ARBA00022891"/>
    </source>
</evidence>
<gene>
    <name evidence="15" type="ORF">ACFQ1E_19805</name>
</gene>
<evidence type="ECO:0000256" key="5">
    <source>
        <dbReference type="ARBA" id="ARBA00022723"/>
    </source>
</evidence>
<comment type="cofactor">
    <cofactor evidence="1">
        <name>Ca(2+)</name>
        <dbReference type="ChEBI" id="CHEBI:29108"/>
    </cofactor>
</comment>
<dbReference type="PROSITE" id="PS51007">
    <property type="entry name" value="CYTC"/>
    <property type="match status" value="1"/>
</dbReference>
<name>A0ABW3HH01_9SPHN</name>
<dbReference type="NCBIfam" id="TIGR03075">
    <property type="entry name" value="PQQ_enz_alc_DH"/>
    <property type="match status" value="1"/>
</dbReference>
<dbReference type="Gene3D" id="1.10.760.10">
    <property type="entry name" value="Cytochrome c-like domain"/>
    <property type="match status" value="1"/>
</dbReference>
<evidence type="ECO:0000256" key="7">
    <source>
        <dbReference type="ARBA" id="ARBA00022837"/>
    </source>
</evidence>
<protein>
    <submittedName>
        <fullName evidence="15">PQQ-dependent dehydrogenase, methanol/ethanol family</fullName>
        <ecNumber evidence="15">1.1.2.-</ecNumber>
    </submittedName>
</protein>
<keyword evidence="6 13" id="KW-0732">Signal</keyword>
<evidence type="ECO:0000256" key="11">
    <source>
        <dbReference type="ARBA" id="ARBA00023157"/>
    </source>
</evidence>
<dbReference type="Proteomes" id="UP001596977">
    <property type="component" value="Unassembled WGS sequence"/>
</dbReference>
<evidence type="ECO:0000256" key="10">
    <source>
        <dbReference type="ARBA" id="ARBA00023004"/>
    </source>
</evidence>
<evidence type="ECO:0000313" key="15">
    <source>
        <dbReference type="EMBL" id="MFD0948594.1"/>
    </source>
</evidence>